<dbReference type="GO" id="GO:0009055">
    <property type="term" value="F:electron transfer activity"/>
    <property type="evidence" value="ECO:0007669"/>
    <property type="project" value="InterPro"/>
</dbReference>
<keyword evidence="1" id="KW-0479">Metal-binding</keyword>
<keyword evidence="2" id="KW-0186">Copper</keyword>
<keyword evidence="4" id="KW-0812">Transmembrane</keyword>
<dbReference type="PANTHER" id="PTHR33021">
    <property type="entry name" value="BLUE COPPER PROTEIN"/>
    <property type="match status" value="1"/>
</dbReference>
<dbReference type="InterPro" id="IPR028871">
    <property type="entry name" value="BlueCu_1_BS"/>
</dbReference>
<comment type="caution">
    <text evidence="6">The sequence shown here is derived from an EMBL/GenBank/DDBJ whole genome shotgun (WGS) entry which is preliminary data.</text>
</comment>
<keyword evidence="4" id="KW-1133">Transmembrane helix</keyword>
<dbReference type="PROSITE" id="PS51485">
    <property type="entry name" value="PHYTOCYANIN"/>
    <property type="match status" value="1"/>
</dbReference>
<evidence type="ECO:0000313" key="6">
    <source>
        <dbReference type="EMBL" id="GFP93362.1"/>
    </source>
</evidence>
<dbReference type="OrthoDB" id="206968at2759"/>
<reference evidence="6" key="1">
    <citation type="submission" date="2020-07" db="EMBL/GenBank/DDBJ databases">
        <title>Ethylene signaling mediates host invasion by parasitic plants.</title>
        <authorList>
            <person name="Yoshida S."/>
        </authorList>
    </citation>
    <scope>NUCLEOTIDE SEQUENCE</scope>
    <source>
        <strain evidence="6">Okayama</strain>
    </source>
</reference>
<evidence type="ECO:0000259" key="5">
    <source>
        <dbReference type="PROSITE" id="PS51485"/>
    </source>
</evidence>
<evidence type="ECO:0000256" key="1">
    <source>
        <dbReference type="ARBA" id="ARBA00022723"/>
    </source>
</evidence>
<dbReference type="CDD" id="cd04216">
    <property type="entry name" value="Phytocyanin"/>
    <property type="match status" value="1"/>
</dbReference>
<dbReference type="InterPro" id="IPR008972">
    <property type="entry name" value="Cupredoxin"/>
</dbReference>
<evidence type="ECO:0000313" key="7">
    <source>
        <dbReference type="Proteomes" id="UP000653305"/>
    </source>
</evidence>
<feature type="transmembrane region" description="Helical" evidence="4">
    <location>
        <begin position="164"/>
        <end position="184"/>
    </location>
</feature>
<dbReference type="PANTHER" id="PTHR33021:SF193">
    <property type="entry name" value="OS06G0218600 PROTEIN"/>
    <property type="match status" value="1"/>
</dbReference>
<evidence type="ECO:0000256" key="4">
    <source>
        <dbReference type="SAM" id="Phobius"/>
    </source>
</evidence>
<dbReference type="Gene3D" id="2.60.40.420">
    <property type="entry name" value="Cupredoxins - blue copper proteins"/>
    <property type="match status" value="1"/>
</dbReference>
<sequence>MDKVSSGFMMVLVMICIRIGGVPATTYTVGDTSGWAIGGDYSSWATDKTFAFSTTPVATPWMKLAKATTNPCTTGNSISTDSSGATSVTLKAGPHYFICGVPGHCSGGMKLAVTAAAAAGGAAGAPALPGAATSPTSASTTPAAPTGVATPRSGTLAEPSSSAALSPAAAAFFAVLAVVFKGLIF</sequence>
<dbReference type="Proteomes" id="UP000653305">
    <property type="component" value="Unassembled WGS sequence"/>
</dbReference>
<accession>A0A830C5A4</accession>
<dbReference type="GO" id="GO:0046872">
    <property type="term" value="F:metal ion binding"/>
    <property type="evidence" value="ECO:0007669"/>
    <property type="project" value="UniProtKB-KW"/>
</dbReference>
<dbReference type="GO" id="GO:0005886">
    <property type="term" value="C:plasma membrane"/>
    <property type="evidence" value="ECO:0007669"/>
    <property type="project" value="TreeGrafter"/>
</dbReference>
<dbReference type="Pfam" id="PF02298">
    <property type="entry name" value="Cu_bind_like"/>
    <property type="match status" value="1"/>
</dbReference>
<dbReference type="SUPFAM" id="SSF49503">
    <property type="entry name" value="Cupredoxins"/>
    <property type="match status" value="1"/>
</dbReference>
<dbReference type="InterPro" id="IPR039391">
    <property type="entry name" value="Phytocyanin-like"/>
</dbReference>
<keyword evidence="7" id="KW-1185">Reference proteome</keyword>
<organism evidence="6 7">
    <name type="scientific">Phtheirospermum japonicum</name>
    <dbReference type="NCBI Taxonomy" id="374723"/>
    <lineage>
        <taxon>Eukaryota</taxon>
        <taxon>Viridiplantae</taxon>
        <taxon>Streptophyta</taxon>
        <taxon>Embryophyta</taxon>
        <taxon>Tracheophyta</taxon>
        <taxon>Spermatophyta</taxon>
        <taxon>Magnoliopsida</taxon>
        <taxon>eudicotyledons</taxon>
        <taxon>Gunneridae</taxon>
        <taxon>Pentapetalae</taxon>
        <taxon>asterids</taxon>
        <taxon>lamiids</taxon>
        <taxon>Lamiales</taxon>
        <taxon>Orobanchaceae</taxon>
        <taxon>Orobanchaceae incertae sedis</taxon>
        <taxon>Phtheirospermum</taxon>
    </lineage>
</organism>
<proteinExistence type="predicted"/>
<dbReference type="InterPro" id="IPR003245">
    <property type="entry name" value="Phytocyanin_dom"/>
</dbReference>
<feature type="region of interest" description="Disordered" evidence="3">
    <location>
        <begin position="129"/>
        <end position="160"/>
    </location>
</feature>
<evidence type="ECO:0000256" key="3">
    <source>
        <dbReference type="SAM" id="MobiDB-lite"/>
    </source>
</evidence>
<evidence type="ECO:0000256" key="2">
    <source>
        <dbReference type="ARBA" id="ARBA00023008"/>
    </source>
</evidence>
<dbReference type="PROSITE" id="PS00196">
    <property type="entry name" value="COPPER_BLUE"/>
    <property type="match status" value="1"/>
</dbReference>
<dbReference type="EMBL" id="BMAC01000311">
    <property type="protein sequence ID" value="GFP93362.1"/>
    <property type="molecule type" value="Genomic_DNA"/>
</dbReference>
<protein>
    <submittedName>
        <fullName evidence="6">Blue copper protein</fullName>
    </submittedName>
</protein>
<dbReference type="AlphaFoldDB" id="A0A830C5A4"/>
<gene>
    <name evidence="6" type="ORF">PHJA_001480600</name>
</gene>
<feature type="domain" description="Phytocyanin" evidence="5">
    <location>
        <begin position="25"/>
        <end position="117"/>
    </location>
</feature>
<keyword evidence="4" id="KW-0472">Membrane</keyword>
<name>A0A830C5A4_9LAMI</name>